<comment type="subcellular location">
    <subcellularLocation>
        <location evidence="1">Nucleus</location>
    </subcellularLocation>
</comment>
<keyword evidence="7" id="KW-1185">Reference proteome</keyword>
<accession>A0A835M4A4</accession>
<dbReference type="OrthoDB" id="9900844at2759"/>
<evidence type="ECO:0000256" key="5">
    <source>
        <dbReference type="ARBA" id="ARBA00023242"/>
    </source>
</evidence>
<evidence type="ECO:0000256" key="1">
    <source>
        <dbReference type="ARBA" id="ARBA00004123"/>
    </source>
</evidence>
<dbReference type="InterPro" id="IPR044567">
    <property type="entry name" value="CLSY/DRD1"/>
</dbReference>
<evidence type="ECO:0000256" key="4">
    <source>
        <dbReference type="ARBA" id="ARBA00022840"/>
    </source>
</evidence>
<protein>
    <submittedName>
        <fullName evidence="6">Uncharacterized protein</fullName>
    </submittedName>
</protein>
<dbReference type="Proteomes" id="UP000631114">
    <property type="component" value="Unassembled WGS sequence"/>
</dbReference>
<keyword evidence="2" id="KW-0547">Nucleotide-binding</keyword>
<dbReference type="GO" id="GO:0080188">
    <property type="term" value="P:gene silencing by siRNA-directed DNA methylation"/>
    <property type="evidence" value="ECO:0007669"/>
    <property type="project" value="InterPro"/>
</dbReference>
<sequence length="269" mass="30883">MLLRHLFENNVNAEKECGHSFVLKDDLGYVCRVCGVIRKSMDTMFDFQWGRVSKTMRTYMSEPQSTKEREECGAAPFPGVNSSHDLAKNLISDNPCGCIHAHAPGSGKTFMLISFIQSFLAKYPQRLDQSGCITERHFGYMEERVCNMANDYRRFEESGAVQENGHWICRFSHPMLKEISEGPFCWRQRAAELMTKLDKLLMKLDVRGGVKAKFFVNILGLCESSGEKLLVFCKYLLPMKFLERLVVRTKGWRVGKEIFMISSYVSQPK</sequence>
<dbReference type="GO" id="GO:0004386">
    <property type="term" value="F:helicase activity"/>
    <property type="evidence" value="ECO:0007669"/>
    <property type="project" value="UniProtKB-KW"/>
</dbReference>
<organism evidence="6 7">
    <name type="scientific">Coptis chinensis</name>
    <dbReference type="NCBI Taxonomy" id="261450"/>
    <lineage>
        <taxon>Eukaryota</taxon>
        <taxon>Viridiplantae</taxon>
        <taxon>Streptophyta</taxon>
        <taxon>Embryophyta</taxon>
        <taxon>Tracheophyta</taxon>
        <taxon>Spermatophyta</taxon>
        <taxon>Magnoliopsida</taxon>
        <taxon>Ranunculales</taxon>
        <taxon>Ranunculaceae</taxon>
        <taxon>Coptidoideae</taxon>
        <taxon>Coptis</taxon>
    </lineage>
</organism>
<comment type="caution">
    <text evidence="6">The sequence shown here is derived from an EMBL/GenBank/DDBJ whole genome shotgun (WGS) entry which is preliminary data.</text>
</comment>
<evidence type="ECO:0000313" key="7">
    <source>
        <dbReference type="Proteomes" id="UP000631114"/>
    </source>
</evidence>
<proteinExistence type="predicted"/>
<keyword evidence="5" id="KW-0539">Nucleus</keyword>
<dbReference type="GO" id="GO:0005634">
    <property type="term" value="C:nucleus"/>
    <property type="evidence" value="ECO:0007669"/>
    <property type="project" value="UniProtKB-SubCell"/>
</dbReference>
<dbReference type="PANTHER" id="PTHR45821">
    <property type="entry name" value="SNF2 DOMAIN-CONTAINING PROTEIN CLASSY 2-RELATED"/>
    <property type="match status" value="1"/>
</dbReference>
<reference evidence="6 7" key="1">
    <citation type="submission" date="2020-10" db="EMBL/GenBank/DDBJ databases">
        <title>The Coptis chinensis genome and diversification of protoberbering-type alkaloids.</title>
        <authorList>
            <person name="Wang B."/>
            <person name="Shu S."/>
            <person name="Song C."/>
            <person name="Liu Y."/>
        </authorList>
    </citation>
    <scope>NUCLEOTIDE SEQUENCE [LARGE SCALE GENOMIC DNA]</scope>
    <source>
        <strain evidence="6">HL-2020</strain>
        <tissue evidence="6">Leaf</tissue>
    </source>
</reference>
<evidence type="ECO:0000256" key="3">
    <source>
        <dbReference type="ARBA" id="ARBA00022806"/>
    </source>
</evidence>
<keyword evidence="3" id="KW-0378">Hydrolase</keyword>
<gene>
    <name evidence="6" type="ORF">IFM89_002305</name>
</gene>
<dbReference type="EMBL" id="JADFTS010000002">
    <property type="protein sequence ID" value="KAF9618610.1"/>
    <property type="molecule type" value="Genomic_DNA"/>
</dbReference>
<name>A0A835M4A4_9MAGN</name>
<dbReference type="AlphaFoldDB" id="A0A835M4A4"/>
<dbReference type="GO" id="GO:0005524">
    <property type="term" value="F:ATP binding"/>
    <property type="evidence" value="ECO:0007669"/>
    <property type="project" value="UniProtKB-KW"/>
</dbReference>
<keyword evidence="4" id="KW-0067">ATP-binding</keyword>
<keyword evidence="3" id="KW-0347">Helicase</keyword>
<evidence type="ECO:0000256" key="2">
    <source>
        <dbReference type="ARBA" id="ARBA00022741"/>
    </source>
</evidence>
<dbReference type="PANTHER" id="PTHR45821:SF1">
    <property type="entry name" value="ATP-DEPENDENT HELICASE FAMILY PROTEIN-RELATED"/>
    <property type="match status" value="1"/>
</dbReference>
<evidence type="ECO:0000313" key="6">
    <source>
        <dbReference type="EMBL" id="KAF9618610.1"/>
    </source>
</evidence>